<dbReference type="InterPro" id="IPR033651">
    <property type="entry name" value="PaeLigD_Pol-like"/>
</dbReference>
<dbReference type="GO" id="GO:0046872">
    <property type="term" value="F:metal ion binding"/>
    <property type="evidence" value="ECO:0007669"/>
    <property type="project" value="UniProtKB-KW"/>
</dbReference>
<evidence type="ECO:0000256" key="15">
    <source>
        <dbReference type="ARBA" id="ARBA00023172"/>
    </source>
</evidence>
<dbReference type="NCBIfam" id="TIGR02777">
    <property type="entry name" value="LigD_PE_dom"/>
    <property type="match status" value="1"/>
</dbReference>
<dbReference type="CDD" id="cd07971">
    <property type="entry name" value="OBF_DNA_ligase_LigD"/>
    <property type="match status" value="1"/>
</dbReference>
<dbReference type="EMBL" id="JACEZS010000009">
    <property type="protein sequence ID" value="MBA5606181.1"/>
    <property type="molecule type" value="Genomic_DNA"/>
</dbReference>
<evidence type="ECO:0000259" key="23">
    <source>
        <dbReference type="Pfam" id="PF04679"/>
    </source>
</evidence>
<evidence type="ECO:0000256" key="19">
    <source>
        <dbReference type="ARBA" id="ARBA00029943"/>
    </source>
</evidence>
<dbReference type="InterPro" id="IPR012340">
    <property type="entry name" value="NA-bd_OB-fold"/>
</dbReference>
<evidence type="ECO:0000256" key="7">
    <source>
        <dbReference type="ARBA" id="ARBA00022723"/>
    </source>
</evidence>
<feature type="compositionally biased region" description="Low complexity" evidence="21">
    <location>
        <begin position="191"/>
        <end position="200"/>
    </location>
</feature>
<evidence type="ECO:0000256" key="21">
    <source>
        <dbReference type="SAM" id="MobiDB-lite"/>
    </source>
</evidence>
<dbReference type="Gene3D" id="3.30.1490.70">
    <property type="match status" value="1"/>
</dbReference>
<dbReference type="Pfam" id="PF01068">
    <property type="entry name" value="DNA_ligase_A_M"/>
    <property type="match status" value="1"/>
</dbReference>
<keyword evidence="14" id="KW-0238">DNA-binding</keyword>
<accession>A0A7W2EHT7</accession>
<keyword evidence="3 26" id="KW-0436">Ligase</keyword>
<evidence type="ECO:0000256" key="13">
    <source>
        <dbReference type="ARBA" id="ARBA00022932"/>
    </source>
</evidence>
<dbReference type="GO" id="GO:0003910">
    <property type="term" value="F:DNA ligase (ATP) activity"/>
    <property type="evidence" value="ECO:0007669"/>
    <property type="project" value="UniProtKB-EC"/>
</dbReference>
<evidence type="ECO:0000259" key="22">
    <source>
        <dbReference type="Pfam" id="PF01068"/>
    </source>
</evidence>
<dbReference type="Pfam" id="PF13298">
    <property type="entry name" value="LigD_N"/>
    <property type="match status" value="1"/>
</dbReference>
<dbReference type="Gene3D" id="3.90.920.10">
    <property type="entry name" value="DNA primase, PRIM domain"/>
    <property type="match status" value="1"/>
</dbReference>
<dbReference type="Proteomes" id="UP000566711">
    <property type="component" value="Unassembled WGS sequence"/>
</dbReference>
<evidence type="ECO:0000256" key="12">
    <source>
        <dbReference type="ARBA" id="ARBA00022840"/>
    </source>
</evidence>
<keyword evidence="15" id="KW-0233">DNA recombination</keyword>
<dbReference type="GO" id="GO:0004527">
    <property type="term" value="F:exonuclease activity"/>
    <property type="evidence" value="ECO:0007669"/>
    <property type="project" value="UniProtKB-KW"/>
</dbReference>
<reference evidence="26 27" key="1">
    <citation type="submission" date="2020-07" db="EMBL/GenBank/DDBJ databases">
        <title>Novel species isolated from subtropical streams in China.</title>
        <authorList>
            <person name="Lu H."/>
        </authorList>
    </citation>
    <scope>NUCLEOTIDE SEQUENCE [LARGE SCALE GENOMIC DNA]</scope>
    <source>
        <strain evidence="26 27">FT3S</strain>
    </source>
</reference>
<evidence type="ECO:0000256" key="9">
    <source>
        <dbReference type="ARBA" id="ARBA00022763"/>
    </source>
</evidence>
<evidence type="ECO:0000256" key="3">
    <source>
        <dbReference type="ARBA" id="ARBA00022598"/>
    </source>
</evidence>
<evidence type="ECO:0000256" key="18">
    <source>
        <dbReference type="ARBA" id="ARBA00023268"/>
    </source>
</evidence>
<keyword evidence="13" id="KW-0239">DNA-directed DNA polymerase</keyword>
<keyword evidence="5" id="KW-0548">Nucleotidyltransferase</keyword>
<evidence type="ECO:0000313" key="26">
    <source>
        <dbReference type="EMBL" id="MBA5606181.1"/>
    </source>
</evidence>
<dbReference type="GO" id="GO:0003887">
    <property type="term" value="F:DNA-directed DNA polymerase activity"/>
    <property type="evidence" value="ECO:0007669"/>
    <property type="project" value="UniProtKB-KW"/>
</dbReference>
<evidence type="ECO:0000256" key="1">
    <source>
        <dbReference type="ARBA" id="ARBA00001936"/>
    </source>
</evidence>
<dbReference type="InterPro" id="IPR012309">
    <property type="entry name" value="DNA_ligase_ATP-dep_C"/>
</dbReference>
<feature type="domain" description="DNA ligase D 3'-phosphoesterase" evidence="24">
    <location>
        <begin position="35"/>
        <end position="140"/>
    </location>
</feature>
<keyword evidence="16" id="KW-0234">DNA repair</keyword>
<organism evidence="26 27">
    <name type="scientific">Rugamonas fusca</name>
    <dbReference type="NCBI Taxonomy" id="2758568"/>
    <lineage>
        <taxon>Bacteria</taxon>
        <taxon>Pseudomonadati</taxon>
        <taxon>Pseudomonadota</taxon>
        <taxon>Betaproteobacteria</taxon>
        <taxon>Burkholderiales</taxon>
        <taxon>Oxalobacteraceae</taxon>
        <taxon>Telluria group</taxon>
        <taxon>Rugamonas</taxon>
    </lineage>
</organism>
<dbReference type="GO" id="GO:0005524">
    <property type="term" value="F:ATP binding"/>
    <property type="evidence" value="ECO:0007669"/>
    <property type="project" value="UniProtKB-KW"/>
</dbReference>
<evidence type="ECO:0000256" key="14">
    <source>
        <dbReference type="ARBA" id="ARBA00023125"/>
    </source>
</evidence>
<keyword evidence="27" id="KW-1185">Reference proteome</keyword>
<evidence type="ECO:0000256" key="17">
    <source>
        <dbReference type="ARBA" id="ARBA00023211"/>
    </source>
</evidence>
<feature type="domain" description="ATP-dependent DNA ligase family profile" evidence="22">
    <location>
        <begin position="236"/>
        <end position="406"/>
    </location>
</feature>
<dbReference type="CDD" id="cd04862">
    <property type="entry name" value="PaeLigD_Pol_like"/>
    <property type="match status" value="1"/>
</dbReference>
<dbReference type="SUPFAM" id="SSF50249">
    <property type="entry name" value="Nucleic acid-binding proteins"/>
    <property type="match status" value="1"/>
</dbReference>
<dbReference type="SUPFAM" id="SSF56091">
    <property type="entry name" value="DNA ligase/mRNA capping enzyme, catalytic domain"/>
    <property type="match status" value="1"/>
</dbReference>
<comment type="catalytic activity">
    <reaction evidence="20">
        <text>ATP + (deoxyribonucleotide)n-3'-hydroxyl + 5'-phospho-(deoxyribonucleotide)m = (deoxyribonucleotide)n+m + AMP + diphosphate.</text>
        <dbReference type="EC" id="6.5.1.1"/>
    </reaction>
</comment>
<dbReference type="NCBIfam" id="TIGR02779">
    <property type="entry name" value="NHEJ_ligase_lig"/>
    <property type="match status" value="1"/>
</dbReference>
<dbReference type="GO" id="GO:0003677">
    <property type="term" value="F:DNA binding"/>
    <property type="evidence" value="ECO:0007669"/>
    <property type="project" value="UniProtKB-KW"/>
</dbReference>
<evidence type="ECO:0000256" key="10">
    <source>
        <dbReference type="ARBA" id="ARBA00022801"/>
    </source>
</evidence>
<dbReference type="Pfam" id="PF04679">
    <property type="entry name" value="DNA_ligase_A_C"/>
    <property type="match status" value="1"/>
</dbReference>
<dbReference type="InterPro" id="IPR052171">
    <property type="entry name" value="NHEJ_LigD"/>
</dbReference>
<evidence type="ECO:0000256" key="16">
    <source>
        <dbReference type="ARBA" id="ARBA00023204"/>
    </source>
</evidence>
<keyword evidence="8" id="KW-0547">Nucleotide-binding</keyword>
<gene>
    <name evidence="26" type="primary">ligD</name>
    <name evidence="26" type="ORF">H3H36_12540</name>
</gene>
<dbReference type="GO" id="GO:0006281">
    <property type="term" value="P:DNA repair"/>
    <property type="evidence" value="ECO:0007669"/>
    <property type="project" value="UniProtKB-KW"/>
</dbReference>
<dbReference type="InterPro" id="IPR014144">
    <property type="entry name" value="LigD_PE_domain"/>
</dbReference>
<dbReference type="InterPro" id="IPR014145">
    <property type="entry name" value="LigD_pol_dom"/>
</dbReference>
<keyword evidence="10" id="KW-0378">Hydrolase</keyword>
<evidence type="ECO:0000256" key="2">
    <source>
        <dbReference type="ARBA" id="ARBA00012727"/>
    </source>
</evidence>
<evidence type="ECO:0000256" key="5">
    <source>
        <dbReference type="ARBA" id="ARBA00022695"/>
    </source>
</evidence>
<dbReference type="GO" id="GO:0006310">
    <property type="term" value="P:DNA recombination"/>
    <property type="evidence" value="ECO:0007669"/>
    <property type="project" value="UniProtKB-KW"/>
</dbReference>
<keyword evidence="11" id="KW-0269">Exonuclease</keyword>
<keyword evidence="18" id="KW-0511">Multifunctional enzyme</keyword>
<dbReference type="NCBIfam" id="TIGR02776">
    <property type="entry name" value="NHEJ_ligase_prk"/>
    <property type="match status" value="1"/>
</dbReference>
<protein>
    <recommendedName>
        <fullName evidence="2">DNA ligase (ATP)</fullName>
        <ecNumber evidence="2">6.5.1.1</ecNumber>
    </recommendedName>
    <alternativeName>
        <fullName evidence="19">NHEJ DNA polymerase</fullName>
    </alternativeName>
</protein>
<evidence type="ECO:0000259" key="24">
    <source>
        <dbReference type="Pfam" id="PF13298"/>
    </source>
</evidence>
<dbReference type="Gene3D" id="2.40.50.140">
    <property type="entry name" value="Nucleic acid-binding proteins"/>
    <property type="match status" value="1"/>
</dbReference>
<evidence type="ECO:0000256" key="20">
    <source>
        <dbReference type="ARBA" id="ARBA00034003"/>
    </source>
</evidence>
<name>A0A7W2EHT7_9BURK</name>
<keyword evidence="7" id="KW-0479">Metal-binding</keyword>
<dbReference type="CDD" id="cd07906">
    <property type="entry name" value="Adenylation_DNA_ligase_LigD_LigC"/>
    <property type="match status" value="1"/>
</dbReference>
<dbReference type="AlphaFoldDB" id="A0A7W2EHT7"/>
<dbReference type="Gene3D" id="3.30.470.30">
    <property type="entry name" value="DNA ligase/mRNA capping enzyme"/>
    <property type="match status" value="1"/>
</dbReference>
<evidence type="ECO:0000259" key="25">
    <source>
        <dbReference type="Pfam" id="PF21686"/>
    </source>
</evidence>
<feature type="domain" description="DNA ligase ATP-dependent C-terminal" evidence="23">
    <location>
        <begin position="425"/>
        <end position="518"/>
    </location>
</feature>
<dbReference type="InterPro" id="IPR014146">
    <property type="entry name" value="LigD_ligase_dom"/>
</dbReference>
<feature type="region of interest" description="Disordered" evidence="21">
    <location>
        <begin position="525"/>
        <end position="562"/>
    </location>
</feature>
<dbReference type="InterPro" id="IPR012310">
    <property type="entry name" value="DNA_ligase_ATP-dep_cent"/>
</dbReference>
<keyword evidence="9" id="KW-0227">DNA damage</keyword>
<feature type="region of interest" description="Disordered" evidence="21">
    <location>
        <begin position="1"/>
        <end position="26"/>
    </location>
</feature>
<feature type="domain" description="DNA ligase D polymerase" evidence="25">
    <location>
        <begin position="580"/>
        <end position="831"/>
    </location>
</feature>
<evidence type="ECO:0000256" key="4">
    <source>
        <dbReference type="ARBA" id="ARBA00022679"/>
    </source>
</evidence>
<keyword evidence="4" id="KW-0808">Transferase</keyword>
<dbReference type="PANTHER" id="PTHR42705">
    <property type="entry name" value="BIFUNCTIONAL NON-HOMOLOGOUS END JOINING PROTEIN LIGD"/>
    <property type="match status" value="1"/>
</dbReference>
<keyword evidence="6" id="KW-0540">Nuclease</keyword>
<comment type="cofactor">
    <cofactor evidence="1">
        <name>Mn(2+)</name>
        <dbReference type="ChEBI" id="CHEBI:29035"/>
    </cofactor>
</comment>
<evidence type="ECO:0000313" key="27">
    <source>
        <dbReference type="Proteomes" id="UP000566711"/>
    </source>
</evidence>
<sequence length="860" mass="93656">MADPLHHYQSKRDFSKTPEPAAGGEGGEALSFVVQKHWASHLHYDFRLELDGVLKSWAVPKGPSYDPQVKRMAIEVEDHPLAYGGFEGTIPEGEYGAGEVIVWDRGSWLPLGEPHAGLAKGHLSFELHGHKLRGKWALVRMRRGEQRQAAWLLIKEHDDYARPEAEFDVVAAMPDSVLTRPSGRGARRAGRAAPAVGARASAALPDKLPAGARKAALPDKLAPQLATLVEQPPATAGDWIFETKFDGYRLLSRVDGDEVRLTTRSGADWTAKLAPLHAALRAMRLPPGWYDGEIIVRDAQGRPDFGLLQQAFDGKHTAGIIYYLFDVPYCGGYDLREVPLERRRALLEHVLDAAGPSSRVRFSPALDGAPRQAVAAACRLGLEGIIGKRRDGAYVSHRTRDWIKLKCGQRQEFVVGGYTDPQGARSGFGSLLLGVYDEHGRLHYAGNVGTGFDAGELKSLSARMRALAADDCPFASAGRIAGRPHWLRPELVAEVSFGEWTRDGSLRQAVFHGLRADKAARAIRREDVRRQASGRSGDSGRASASARMAPHDPPAVASKGPARLHVTHPGRVVDRLSGTTKLALVNYYAQVAALMQPHLKDRPVALLRAPDGVEGELFFQKHAGGRLAGVRQLDRALDPGHPPMLTIAGVDGLLAVAQWNVVEIHTQNALAGSYERPNRLVFDLDPGEGVAWPQVREAAVLMRGMLDELALPAFLKTSGGKGLHLVVPLRAHYGWDDVKGFSQAVVAHMARLIPARFTDKSGPRNRVGRIYIDYLRNGRGATTVCAWSARARPGLGISVPVAWDELDQLDGGDHWSVPTVERRLDVGNTPWKDYARRARGLAGAMRRLGFTPGGAAQADD</sequence>
<dbReference type="NCBIfam" id="TIGR02778">
    <property type="entry name" value="ligD_pol"/>
    <property type="match status" value="1"/>
</dbReference>
<feature type="region of interest" description="Disordered" evidence="21">
    <location>
        <begin position="180"/>
        <end position="200"/>
    </location>
</feature>
<evidence type="ECO:0000256" key="8">
    <source>
        <dbReference type="ARBA" id="ARBA00022741"/>
    </source>
</evidence>
<dbReference type="PANTHER" id="PTHR42705:SF2">
    <property type="entry name" value="BIFUNCTIONAL NON-HOMOLOGOUS END JOINING PROTEIN LIGD"/>
    <property type="match status" value="1"/>
</dbReference>
<feature type="compositionally biased region" description="Low complexity" evidence="21">
    <location>
        <begin position="531"/>
        <end position="548"/>
    </location>
</feature>
<dbReference type="InterPro" id="IPR014143">
    <property type="entry name" value="NHEJ_ligase_prk"/>
</dbReference>
<evidence type="ECO:0000256" key="11">
    <source>
        <dbReference type="ARBA" id="ARBA00022839"/>
    </source>
</evidence>
<dbReference type="EC" id="6.5.1.1" evidence="2"/>
<dbReference type="RefSeq" id="WP_182217990.1">
    <property type="nucleotide sequence ID" value="NZ_JACEZS010000009.1"/>
</dbReference>
<proteinExistence type="predicted"/>
<evidence type="ECO:0000256" key="6">
    <source>
        <dbReference type="ARBA" id="ARBA00022722"/>
    </source>
</evidence>
<dbReference type="NCBIfam" id="NF004628">
    <property type="entry name" value="PRK05972.1"/>
    <property type="match status" value="1"/>
</dbReference>
<dbReference type="Pfam" id="PF21686">
    <property type="entry name" value="LigD_Prim-Pol"/>
    <property type="match status" value="1"/>
</dbReference>
<keyword evidence="17" id="KW-0464">Manganese</keyword>
<comment type="caution">
    <text evidence="26">The sequence shown here is derived from an EMBL/GenBank/DDBJ whole genome shotgun (WGS) entry which is preliminary data.</text>
</comment>
<feature type="compositionally biased region" description="Basic and acidic residues" evidence="21">
    <location>
        <begin position="1"/>
        <end position="16"/>
    </location>
</feature>
<keyword evidence="12" id="KW-0067">ATP-binding</keyword>